<organism evidence="8 9">
    <name type="scientific">Hydra vulgaris</name>
    <name type="common">Hydra</name>
    <name type="synonym">Hydra attenuata</name>
    <dbReference type="NCBI Taxonomy" id="6087"/>
    <lineage>
        <taxon>Eukaryota</taxon>
        <taxon>Metazoa</taxon>
        <taxon>Cnidaria</taxon>
        <taxon>Hydrozoa</taxon>
        <taxon>Hydroidolina</taxon>
        <taxon>Anthoathecata</taxon>
        <taxon>Aplanulata</taxon>
        <taxon>Hydridae</taxon>
        <taxon>Hydra</taxon>
    </lineage>
</organism>
<comment type="similarity">
    <text evidence="1">Belongs to the aequorin family.</text>
</comment>
<dbReference type="Pfam" id="PF13499">
    <property type="entry name" value="EF-hand_7"/>
    <property type="match status" value="2"/>
</dbReference>
<accession>A0ABM4B307</accession>
<keyword evidence="4" id="KW-0106">Calcium</keyword>
<dbReference type="Gene3D" id="1.10.238.10">
    <property type="entry name" value="EF-hand"/>
    <property type="match status" value="2"/>
</dbReference>
<reference evidence="8" key="1">
    <citation type="submission" date="2025-05" db="UniProtKB">
        <authorList>
            <consortium name="RefSeq"/>
        </authorList>
    </citation>
    <scope>NUCLEOTIDE SEQUENCE [LARGE SCALE GENOMIC DNA]</scope>
</reference>
<evidence type="ECO:0000256" key="2">
    <source>
        <dbReference type="ARBA" id="ARBA00022723"/>
    </source>
</evidence>
<dbReference type="SUPFAM" id="SSF47473">
    <property type="entry name" value="EF-hand"/>
    <property type="match status" value="1"/>
</dbReference>
<reference evidence="9" key="2">
    <citation type="submission" date="2025-08" db="UniProtKB">
        <authorList>
            <consortium name="RefSeq"/>
        </authorList>
    </citation>
    <scope>IDENTIFICATION</scope>
</reference>
<dbReference type="InterPro" id="IPR002048">
    <property type="entry name" value="EF_hand_dom"/>
</dbReference>
<feature type="domain" description="EF-hand" evidence="7">
    <location>
        <begin position="46"/>
        <end position="78"/>
    </location>
</feature>
<dbReference type="GeneID" id="124809336"/>
<feature type="domain" description="EF-hand" evidence="7">
    <location>
        <begin position="122"/>
        <end position="157"/>
    </location>
</feature>
<dbReference type="SMART" id="SM00054">
    <property type="entry name" value="EFh"/>
    <property type="match status" value="3"/>
</dbReference>
<evidence type="ECO:0000256" key="5">
    <source>
        <dbReference type="ARBA" id="ARBA00023223"/>
    </source>
</evidence>
<evidence type="ECO:0000256" key="6">
    <source>
        <dbReference type="ARBA" id="ARBA00023262"/>
    </source>
</evidence>
<dbReference type="PROSITE" id="PS00018">
    <property type="entry name" value="EF_HAND_1"/>
    <property type="match status" value="3"/>
</dbReference>
<evidence type="ECO:0000313" key="8">
    <source>
        <dbReference type="Proteomes" id="UP001652625"/>
    </source>
</evidence>
<dbReference type="PANTHER" id="PTHR45942">
    <property type="entry name" value="PROTEIN PHOSPATASE 3 REGULATORY SUBUNIT B ALPHA ISOFORM TYPE 1"/>
    <property type="match status" value="1"/>
</dbReference>
<keyword evidence="3" id="KW-0677">Repeat</keyword>
<keyword evidence="8" id="KW-1185">Reference proteome</keyword>
<evidence type="ECO:0000313" key="9">
    <source>
        <dbReference type="RefSeq" id="XP_065643216.1"/>
    </source>
</evidence>
<evidence type="ECO:0000256" key="4">
    <source>
        <dbReference type="ARBA" id="ARBA00022837"/>
    </source>
</evidence>
<gene>
    <name evidence="9" type="primary">LOC124809336</name>
</gene>
<evidence type="ECO:0000259" key="7">
    <source>
        <dbReference type="PROSITE" id="PS50222"/>
    </source>
</evidence>
<dbReference type="InterPro" id="IPR018247">
    <property type="entry name" value="EF_Hand_1_Ca_BS"/>
</dbReference>
<evidence type="ECO:0000256" key="1">
    <source>
        <dbReference type="ARBA" id="ARBA00007828"/>
    </source>
</evidence>
<dbReference type="RefSeq" id="XP_065643216.1">
    <property type="nucleotide sequence ID" value="XM_065787144.1"/>
</dbReference>
<keyword evidence="2" id="KW-0479">Metal-binding</keyword>
<protein>
    <submittedName>
        <fullName evidence="9">Troponin C, skeletal muscle</fullName>
    </submittedName>
</protein>
<keyword evidence="5" id="KW-0455">Luminescence</keyword>
<name>A0ABM4B307_HYDVU</name>
<evidence type="ECO:0000256" key="3">
    <source>
        <dbReference type="ARBA" id="ARBA00022737"/>
    </source>
</evidence>
<dbReference type="InterPro" id="IPR011992">
    <property type="entry name" value="EF-hand-dom_pair"/>
</dbReference>
<dbReference type="Proteomes" id="UP001652625">
    <property type="component" value="Chromosome 01"/>
</dbReference>
<sequence>MSYFDEHAPDIVIKSLFSKYDQDNSGFISMKELSNLLTDDLDLSPEQVETYVLLLDKDANGKLSFNEFKAWLKSGEKFEIVTDTSRFYIMQKAVEYYKKYDLDGSGWLDRDEFSKLHYEVGGNSQNLECALQSMDKDNNNKISFFEFLKWLNWINLKNL</sequence>
<dbReference type="PROSITE" id="PS50222">
    <property type="entry name" value="EF_HAND_2"/>
    <property type="match status" value="3"/>
</dbReference>
<proteinExistence type="inferred from homology"/>
<keyword evidence="6" id="KW-0599">Photoprotein</keyword>
<feature type="domain" description="EF-hand" evidence="7">
    <location>
        <begin position="8"/>
        <end position="43"/>
    </location>
</feature>